<evidence type="ECO:0000313" key="3">
    <source>
        <dbReference type="Proteomes" id="UP001415857"/>
    </source>
</evidence>
<dbReference type="AlphaFoldDB" id="A0AAP0NJU6"/>
<organism evidence="2 3">
    <name type="scientific">Liquidambar formosana</name>
    <name type="common">Formosan gum</name>
    <dbReference type="NCBI Taxonomy" id="63359"/>
    <lineage>
        <taxon>Eukaryota</taxon>
        <taxon>Viridiplantae</taxon>
        <taxon>Streptophyta</taxon>
        <taxon>Embryophyta</taxon>
        <taxon>Tracheophyta</taxon>
        <taxon>Spermatophyta</taxon>
        <taxon>Magnoliopsida</taxon>
        <taxon>eudicotyledons</taxon>
        <taxon>Gunneridae</taxon>
        <taxon>Pentapetalae</taxon>
        <taxon>Saxifragales</taxon>
        <taxon>Altingiaceae</taxon>
        <taxon>Liquidambar</taxon>
    </lineage>
</organism>
<sequence length="81" mass="9194">MEMVLNKTRMGMKGRTKMASPLSPADRSHSCRWSSSDKWKEWGQANTSEGGGCKINQNKLLSKKNRCFCTGKERSGFFKMN</sequence>
<protein>
    <submittedName>
        <fullName evidence="2">Uncharacterized protein</fullName>
    </submittedName>
</protein>
<gene>
    <name evidence="2" type="ORF">L1049_017998</name>
</gene>
<feature type="region of interest" description="Disordered" evidence="1">
    <location>
        <begin position="1"/>
        <end position="32"/>
    </location>
</feature>
<accession>A0AAP0NJU6</accession>
<name>A0AAP0NJU6_LIQFO</name>
<evidence type="ECO:0000313" key="2">
    <source>
        <dbReference type="EMBL" id="KAK9273191.1"/>
    </source>
</evidence>
<dbReference type="Proteomes" id="UP001415857">
    <property type="component" value="Unassembled WGS sequence"/>
</dbReference>
<keyword evidence="3" id="KW-1185">Reference proteome</keyword>
<comment type="caution">
    <text evidence="2">The sequence shown here is derived from an EMBL/GenBank/DDBJ whole genome shotgun (WGS) entry which is preliminary data.</text>
</comment>
<evidence type="ECO:0000256" key="1">
    <source>
        <dbReference type="SAM" id="MobiDB-lite"/>
    </source>
</evidence>
<proteinExistence type="predicted"/>
<dbReference type="EMBL" id="JBBPBK010000012">
    <property type="protein sequence ID" value="KAK9273191.1"/>
    <property type="molecule type" value="Genomic_DNA"/>
</dbReference>
<reference evidence="2 3" key="1">
    <citation type="journal article" date="2024" name="Plant J.">
        <title>Genome sequences and population genomics reveal climatic adaptation and genomic divergence between two closely related sweetgum species.</title>
        <authorList>
            <person name="Xu W.Q."/>
            <person name="Ren C.Q."/>
            <person name="Zhang X.Y."/>
            <person name="Comes H.P."/>
            <person name="Liu X.H."/>
            <person name="Li Y.G."/>
            <person name="Kettle C.J."/>
            <person name="Jalonen R."/>
            <person name="Gaisberger H."/>
            <person name="Ma Y.Z."/>
            <person name="Qiu Y.X."/>
        </authorList>
    </citation>
    <scope>NUCLEOTIDE SEQUENCE [LARGE SCALE GENOMIC DNA]</scope>
    <source>
        <strain evidence="2">Hangzhou</strain>
    </source>
</reference>